<gene>
    <name evidence="5" type="ORF">ACFPZN_06825</name>
</gene>
<organism evidence="5 6">
    <name type="scientific">Actinomadura rugatobispora</name>
    <dbReference type="NCBI Taxonomy" id="1994"/>
    <lineage>
        <taxon>Bacteria</taxon>
        <taxon>Bacillati</taxon>
        <taxon>Actinomycetota</taxon>
        <taxon>Actinomycetes</taxon>
        <taxon>Streptosporangiales</taxon>
        <taxon>Thermomonosporaceae</taxon>
        <taxon>Actinomadura</taxon>
    </lineage>
</organism>
<dbReference type="InterPro" id="IPR036318">
    <property type="entry name" value="FAD-bd_PCMH-like_sf"/>
</dbReference>
<evidence type="ECO:0000256" key="2">
    <source>
        <dbReference type="ARBA" id="ARBA00022827"/>
    </source>
</evidence>
<evidence type="ECO:0000259" key="4">
    <source>
        <dbReference type="PROSITE" id="PS51387"/>
    </source>
</evidence>
<reference evidence="6" key="1">
    <citation type="journal article" date="2019" name="Int. J. Syst. Evol. Microbiol.">
        <title>The Global Catalogue of Microorganisms (GCM) 10K type strain sequencing project: providing services to taxonomists for standard genome sequencing and annotation.</title>
        <authorList>
            <consortium name="The Broad Institute Genomics Platform"/>
            <consortium name="The Broad Institute Genome Sequencing Center for Infectious Disease"/>
            <person name="Wu L."/>
            <person name="Ma J."/>
        </authorList>
    </citation>
    <scope>NUCLEOTIDE SEQUENCE [LARGE SCALE GENOMIC DNA]</scope>
    <source>
        <strain evidence="6">KCTC 42087</strain>
    </source>
</reference>
<dbReference type="PANTHER" id="PTHR42659:SF2">
    <property type="entry name" value="XANTHINE DEHYDROGENASE SUBUNIT C-RELATED"/>
    <property type="match status" value="1"/>
</dbReference>
<feature type="domain" description="FAD-binding PCMH-type" evidence="4">
    <location>
        <begin position="1"/>
        <end position="175"/>
    </location>
</feature>
<dbReference type="SUPFAM" id="SSF55447">
    <property type="entry name" value="CO dehydrogenase flavoprotein C-terminal domain-like"/>
    <property type="match status" value="1"/>
</dbReference>
<dbReference type="InterPro" id="IPR002346">
    <property type="entry name" value="Mopterin_DH_FAD-bd"/>
</dbReference>
<name>A0ABW0ZPY8_9ACTN</name>
<keyword evidence="3" id="KW-0560">Oxidoreductase</keyword>
<dbReference type="SUPFAM" id="SSF56176">
    <property type="entry name" value="FAD-binding/transporter-associated domain-like"/>
    <property type="match status" value="1"/>
</dbReference>
<protein>
    <submittedName>
        <fullName evidence="5">FAD binding domain-containing protein</fullName>
    </submittedName>
</protein>
<accession>A0ABW0ZPY8</accession>
<keyword evidence="1" id="KW-0285">Flavoprotein</keyword>
<sequence length="272" mass="28965">MIDHDFALDLPTDLHAALAALLDPSRPAIPLAGGQSLLVAMKATQTGPERLVDLSGVRELRGFDVAGERVRIGAMTRHAELELDPHIRRVVPLLAQAASAVADPQVRHLGTLGGSLCNADPAADLPAALVALRALVHYRDQDGEHVDDVETFLNARRAAARPLLVTAVDVPAHDRLPWAFQKFRPRAMLWAVVGVAYVGGEVPGIGLAGMGWTTLRAAQAESALRLGRPYDEVAALADAGSDPLSDATATADYRRHLARVLLRRALAGESTH</sequence>
<proteinExistence type="predicted"/>
<dbReference type="Pfam" id="PF03450">
    <property type="entry name" value="CO_deh_flav_C"/>
    <property type="match status" value="1"/>
</dbReference>
<dbReference type="Gene3D" id="3.30.390.50">
    <property type="entry name" value="CO dehydrogenase flavoprotein, C-terminal domain"/>
    <property type="match status" value="1"/>
</dbReference>
<dbReference type="Proteomes" id="UP001596074">
    <property type="component" value="Unassembled WGS sequence"/>
</dbReference>
<dbReference type="InterPro" id="IPR016167">
    <property type="entry name" value="FAD-bd_PCMH_sub1"/>
</dbReference>
<keyword evidence="2" id="KW-0274">FAD</keyword>
<dbReference type="Gene3D" id="3.30.43.10">
    <property type="entry name" value="Uridine Diphospho-n-acetylenolpyruvylglucosamine Reductase, domain 2"/>
    <property type="match status" value="1"/>
</dbReference>
<keyword evidence="6" id="KW-1185">Reference proteome</keyword>
<evidence type="ECO:0000256" key="1">
    <source>
        <dbReference type="ARBA" id="ARBA00022630"/>
    </source>
</evidence>
<dbReference type="Pfam" id="PF00941">
    <property type="entry name" value="FAD_binding_5"/>
    <property type="match status" value="1"/>
</dbReference>
<dbReference type="RefSeq" id="WP_378280939.1">
    <property type="nucleotide sequence ID" value="NZ_JBHSON010000007.1"/>
</dbReference>
<evidence type="ECO:0000313" key="5">
    <source>
        <dbReference type="EMBL" id="MFC5745315.1"/>
    </source>
</evidence>
<evidence type="ECO:0000313" key="6">
    <source>
        <dbReference type="Proteomes" id="UP001596074"/>
    </source>
</evidence>
<dbReference type="SMART" id="SM01092">
    <property type="entry name" value="CO_deh_flav_C"/>
    <property type="match status" value="1"/>
</dbReference>
<dbReference type="InterPro" id="IPR016169">
    <property type="entry name" value="FAD-bd_PCMH_sub2"/>
</dbReference>
<dbReference type="InterPro" id="IPR036683">
    <property type="entry name" value="CO_DH_flav_C_dom_sf"/>
</dbReference>
<evidence type="ECO:0000256" key="3">
    <source>
        <dbReference type="ARBA" id="ARBA00023002"/>
    </source>
</evidence>
<comment type="caution">
    <text evidence="5">The sequence shown here is derived from an EMBL/GenBank/DDBJ whole genome shotgun (WGS) entry which is preliminary data.</text>
</comment>
<dbReference type="Gene3D" id="3.30.465.10">
    <property type="match status" value="1"/>
</dbReference>
<dbReference type="PROSITE" id="PS51387">
    <property type="entry name" value="FAD_PCMH"/>
    <property type="match status" value="1"/>
</dbReference>
<dbReference type="EMBL" id="JBHSON010000007">
    <property type="protein sequence ID" value="MFC5745315.1"/>
    <property type="molecule type" value="Genomic_DNA"/>
</dbReference>
<dbReference type="PANTHER" id="PTHR42659">
    <property type="entry name" value="XANTHINE DEHYDROGENASE SUBUNIT C-RELATED"/>
    <property type="match status" value="1"/>
</dbReference>
<dbReference type="InterPro" id="IPR016166">
    <property type="entry name" value="FAD-bd_PCMH"/>
</dbReference>
<dbReference type="InterPro" id="IPR005107">
    <property type="entry name" value="CO_DH_flav_C"/>
</dbReference>
<dbReference type="InterPro" id="IPR051312">
    <property type="entry name" value="Diverse_Substr_Oxidored"/>
</dbReference>